<reference evidence="4" key="1">
    <citation type="submission" date="2020-04" db="EMBL/GenBank/DDBJ databases">
        <title>A desert anoxygenic phototrophic bacterium fixes CO2 using RubisCO under aerobic conditions.</title>
        <authorList>
            <person name="Tang K."/>
        </authorList>
    </citation>
    <scope>NUCLEOTIDE SEQUENCE [LARGE SCALE GENOMIC DNA]</scope>
    <source>
        <strain evidence="4">MIMtkB3</strain>
    </source>
</reference>
<sequence>MDLAEIARLEDLALTAWPAPLTLLHDGWQVRAGGGHTGRANSVNIVGPGCLPVAGKVDVAEGFYRAHGLPPCFRQTPLFPAGLVGELDRRGYRHYQPSLVLTLGELPQAAPDPEVRVGRRWDEGWLDGYRTLVPIPERELPWLHRILSAIPVPAIYAGLVLEGTLVATAMAVVDRGWVGLYKVVTHPDFRGRGMARRLLTALLVEARTQGATGAYLQVAAGNGPAVALYRGLGFREAYGYVYRVM</sequence>
<dbReference type="Pfam" id="PF24553">
    <property type="entry name" value="Rv0428c_C"/>
    <property type="match status" value="1"/>
</dbReference>
<dbReference type="Gene3D" id="3.40.630.30">
    <property type="match status" value="1"/>
</dbReference>
<dbReference type="PANTHER" id="PTHR43420:SF12">
    <property type="entry name" value="N-ACETYLTRANSFERASE DOMAIN-CONTAINING PROTEIN"/>
    <property type="match status" value="1"/>
</dbReference>
<proteinExistence type="predicted"/>
<protein>
    <submittedName>
        <fullName evidence="4">GNAT family N-acetyltransferase</fullName>
    </submittedName>
</protein>
<gene>
    <name evidence="4" type="ORF">HHL28_12690</name>
</gene>
<keyword evidence="2" id="KW-0012">Acyltransferase</keyword>
<feature type="domain" description="N-acetyltransferase" evidence="3">
    <location>
        <begin position="116"/>
        <end position="245"/>
    </location>
</feature>
<dbReference type="EMBL" id="CP051775">
    <property type="protein sequence ID" value="QJE73837.1"/>
    <property type="molecule type" value="Genomic_DNA"/>
</dbReference>
<evidence type="ECO:0000256" key="1">
    <source>
        <dbReference type="ARBA" id="ARBA00022679"/>
    </source>
</evidence>
<dbReference type="PANTHER" id="PTHR43420">
    <property type="entry name" value="ACETYLTRANSFERASE"/>
    <property type="match status" value="1"/>
</dbReference>
<evidence type="ECO:0000256" key="2">
    <source>
        <dbReference type="ARBA" id="ARBA00023315"/>
    </source>
</evidence>
<dbReference type="InterPro" id="IPR056935">
    <property type="entry name" value="Rv0428c-like_C"/>
</dbReference>
<evidence type="ECO:0000259" key="3">
    <source>
        <dbReference type="PROSITE" id="PS51186"/>
    </source>
</evidence>
<dbReference type="PROSITE" id="PS51186">
    <property type="entry name" value="GNAT"/>
    <property type="match status" value="1"/>
</dbReference>
<dbReference type="InterPro" id="IPR050680">
    <property type="entry name" value="YpeA/RimI_acetyltransf"/>
</dbReference>
<dbReference type="SUPFAM" id="SSF55729">
    <property type="entry name" value="Acyl-CoA N-acyltransferases (Nat)"/>
    <property type="match status" value="1"/>
</dbReference>
<evidence type="ECO:0000313" key="5">
    <source>
        <dbReference type="Proteomes" id="UP000501891"/>
    </source>
</evidence>
<dbReference type="CDD" id="cd04301">
    <property type="entry name" value="NAT_SF"/>
    <property type="match status" value="1"/>
</dbReference>
<dbReference type="KEGG" id="acru:HHL28_12690"/>
<organism evidence="4 5">
    <name type="scientific">Aerophototrophica crusticola</name>
    <dbReference type="NCBI Taxonomy" id="1709002"/>
    <lineage>
        <taxon>Bacteria</taxon>
        <taxon>Pseudomonadati</taxon>
        <taxon>Pseudomonadota</taxon>
        <taxon>Alphaproteobacteria</taxon>
        <taxon>Rhodospirillales</taxon>
        <taxon>Rhodospirillaceae</taxon>
        <taxon>Aerophototrophica</taxon>
    </lineage>
</organism>
<keyword evidence="5" id="KW-1185">Reference proteome</keyword>
<keyword evidence="1" id="KW-0808">Transferase</keyword>
<dbReference type="Proteomes" id="UP000501891">
    <property type="component" value="Chromosome"/>
</dbReference>
<dbReference type="AlphaFoldDB" id="A0A858R8Y6"/>
<dbReference type="GO" id="GO:0016747">
    <property type="term" value="F:acyltransferase activity, transferring groups other than amino-acyl groups"/>
    <property type="evidence" value="ECO:0007669"/>
    <property type="project" value="InterPro"/>
</dbReference>
<dbReference type="InterPro" id="IPR000182">
    <property type="entry name" value="GNAT_dom"/>
</dbReference>
<evidence type="ECO:0000313" key="4">
    <source>
        <dbReference type="EMBL" id="QJE73837.1"/>
    </source>
</evidence>
<dbReference type="InterPro" id="IPR016181">
    <property type="entry name" value="Acyl_CoA_acyltransferase"/>
</dbReference>
<accession>A0A858R8Y6</accession>
<name>A0A858R8Y6_9PROT</name>